<gene>
    <name evidence="1" type="ORF">A1QC_15260</name>
</gene>
<evidence type="ECO:0000313" key="1">
    <source>
        <dbReference type="EMBL" id="OEF26827.1"/>
    </source>
</evidence>
<organism evidence="1 2">
    <name type="scientific">Vibrio rumoiensis 1S-45</name>
    <dbReference type="NCBI Taxonomy" id="1188252"/>
    <lineage>
        <taxon>Bacteria</taxon>
        <taxon>Pseudomonadati</taxon>
        <taxon>Pseudomonadota</taxon>
        <taxon>Gammaproteobacteria</taxon>
        <taxon>Vibrionales</taxon>
        <taxon>Vibrionaceae</taxon>
        <taxon>Vibrio</taxon>
    </lineage>
</organism>
<accession>A0A1E5E413</accession>
<dbReference type="OrthoDB" id="6308600at2"/>
<dbReference type="Gene3D" id="2.40.160.20">
    <property type="match status" value="1"/>
</dbReference>
<sequence>MVMDLNKWLGILLLAVPPLANAEVMITPMLGYTVGGSVKDNNGNKYDMQASESYAIAIETPVEKGRIGLFYSQQNTQLETLGFGSPIKYLHIQSSLDLPINERFITYVGIGLGGSYVDVSWAENKYGFSASGFAGLEYKITNHISINGQLRWLGTVVDSNSSTQCYYTQDTQNCRIQFDSDWMNQFQSNIGMTFRF</sequence>
<dbReference type="EMBL" id="AJYK02000045">
    <property type="protein sequence ID" value="OEF26827.1"/>
    <property type="molecule type" value="Genomic_DNA"/>
</dbReference>
<protein>
    <recommendedName>
        <fullName evidence="3">Outer membrane protein beta-barrel domain-containing protein</fullName>
    </recommendedName>
</protein>
<name>A0A1E5E413_9VIBR</name>
<comment type="caution">
    <text evidence="1">The sequence shown here is derived from an EMBL/GenBank/DDBJ whole genome shotgun (WGS) entry which is preliminary data.</text>
</comment>
<keyword evidence="2" id="KW-1185">Reference proteome</keyword>
<dbReference type="eggNOG" id="COG3637">
    <property type="taxonomic scope" value="Bacteria"/>
</dbReference>
<dbReference type="Proteomes" id="UP000094070">
    <property type="component" value="Unassembled WGS sequence"/>
</dbReference>
<reference evidence="1 2" key="1">
    <citation type="journal article" date="2012" name="Science">
        <title>Ecological populations of bacteria act as socially cohesive units of antibiotic production and resistance.</title>
        <authorList>
            <person name="Cordero O.X."/>
            <person name="Wildschutte H."/>
            <person name="Kirkup B."/>
            <person name="Proehl S."/>
            <person name="Ngo L."/>
            <person name="Hussain F."/>
            <person name="Le Roux F."/>
            <person name="Mincer T."/>
            <person name="Polz M.F."/>
        </authorList>
    </citation>
    <scope>NUCLEOTIDE SEQUENCE [LARGE SCALE GENOMIC DNA]</scope>
    <source>
        <strain evidence="1 2">1S-45</strain>
    </source>
</reference>
<dbReference type="InterPro" id="IPR011250">
    <property type="entry name" value="OMP/PagP_B-barrel"/>
</dbReference>
<dbReference type="SUPFAM" id="SSF56925">
    <property type="entry name" value="OMPA-like"/>
    <property type="match status" value="1"/>
</dbReference>
<dbReference type="AlphaFoldDB" id="A0A1E5E413"/>
<proteinExistence type="predicted"/>
<evidence type="ECO:0008006" key="3">
    <source>
        <dbReference type="Google" id="ProtNLM"/>
    </source>
</evidence>
<evidence type="ECO:0000313" key="2">
    <source>
        <dbReference type="Proteomes" id="UP000094070"/>
    </source>
</evidence>